<evidence type="ECO:0000313" key="8">
    <source>
        <dbReference type="Proteomes" id="UP000034680"/>
    </source>
</evidence>
<dbReference type="GO" id="GO:0046872">
    <property type="term" value="F:metal ion binding"/>
    <property type="evidence" value="ECO:0007669"/>
    <property type="project" value="UniProtKB-KW"/>
</dbReference>
<dbReference type="EMBL" id="LCUC01000084">
    <property type="protein sequence ID" value="KKY37487.1"/>
    <property type="molecule type" value="Genomic_DNA"/>
</dbReference>
<evidence type="ECO:0000256" key="2">
    <source>
        <dbReference type="ARBA" id="ARBA00022833"/>
    </source>
</evidence>
<evidence type="ECO:0000256" key="6">
    <source>
        <dbReference type="ARBA" id="ARBA00023242"/>
    </source>
</evidence>
<dbReference type="CDD" id="cd12148">
    <property type="entry name" value="fungal_TF_MHR"/>
    <property type="match status" value="1"/>
</dbReference>
<dbReference type="AlphaFoldDB" id="A0A0G2FTJ4"/>
<keyword evidence="6" id="KW-0539">Nucleus</keyword>
<keyword evidence="4" id="KW-0238">DNA-binding</keyword>
<sequence>MIGSAQGRTDLSVDLDSVDFGLPRPLAGGDDQDYQVARNFAYMARVVRNIARMNRVYSRIHKHKDWGCDPELVQLNPNATAWLDELPADLSVNYPPDGSAPWLSSAFIGNLHSYYHLSIILLHRPQLTHLEPTSMDGQWKHHMLLCYNAAKTICRLQEATLQSFGLHGLQCMQRGINFSLYCIMSCIVLHLVALTSPDPDLNSDAREFFTRHMRVLEKVMHAWPMPDVQKQIDSIREAFSADTRKPFVLKPSFPQWNNSFGATEIPSIQDIQHVHATVPSVAAAAAASQISPHQQYSSAPVQTFVTPAMWQDSVASVYEGGLKRGWDYDASGLPLTKRR</sequence>
<reference evidence="7 8" key="2">
    <citation type="submission" date="2015-05" db="EMBL/GenBank/DDBJ databases">
        <authorList>
            <person name="Morales-Cruz A."/>
            <person name="Amrine K.C."/>
            <person name="Cantu D."/>
        </authorList>
    </citation>
    <scope>NUCLEOTIDE SEQUENCE [LARGE SCALE GENOMIC DNA]</scope>
    <source>
        <strain evidence="7">DA912</strain>
    </source>
</reference>
<dbReference type="Proteomes" id="UP000034680">
    <property type="component" value="Unassembled WGS sequence"/>
</dbReference>
<comment type="caution">
    <text evidence="7">The sequence shown here is derived from an EMBL/GenBank/DDBJ whole genome shotgun (WGS) entry which is preliminary data.</text>
</comment>
<keyword evidence="1" id="KW-0479">Metal-binding</keyword>
<organism evidence="7 8">
    <name type="scientific">Diaporthe ampelina</name>
    <dbReference type="NCBI Taxonomy" id="1214573"/>
    <lineage>
        <taxon>Eukaryota</taxon>
        <taxon>Fungi</taxon>
        <taxon>Dikarya</taxon>
        <taxon>Ascomycota</taxon>
        <taxon>Pezizomycotina</taxon>
        <taxon>Sordariomycetes</taxon>
        <taxon>Sordariomycetidae</taxon>
        <taxon>Diaporthales</taxon>
        <taxon>Diaporthaceae</taxon>
        <taxon>Diaporthe</taxon>
    </lineage>
</organism>
<dbReference type="GO" id="GO:0003677">
    <property type="term" value="F:DNA binding"/>
    <property type="evidence" value="ECO:0007669"/>
    <property type="project" value="UniProtKB-KW"/>
</dbReference>
<accession>A0A0G2FTJ4</accession>
<proteinExistence type="predicted"/>
<dbReference type="PANTHER" id="PTHR31313:SF79">
    <property type="entry name" value="C6 FINGER DOMAIN-CONTAINING PROTEIN"/>
    <property type="match status" value="1"/>
</dbReference>
<evidence type="ECO:0000256" key="3">
    <source>
        <dbReference type="ARBA" id="ARBA00023015"/>
    </source>
</evidence>
<keyword evidence="2" id="KW-0862">Zinc</keyword>
<keyword evidence="8" id="KW-1185">Reference proteome</keyword>
<dbReference type="InterPro" id="IPR051615">
    <property type="entry name" value="Transcr_Regulatory_Elem"/>
</dbReference>
<reference evidence="7 8" key="1">
    <citation type="submission" date="2015-05" db="EMBL/GenBank/DDBJ databases">
        <title>Distinctive expansion of gene families associated with plant cell wall degradation and secondary metabolism in the genomes of grapevine trunk pathogens.</title>
        <authorList>
            <person name="Lawrence D.P."/>
            <person name="Travadon R."/>
            <person name="Rolshausen P.E."/>
            <person name="Baumgartner K."/>
        </authorList>
    </citation>
    <scope>NUCLEOTIDE SEQUENCE [LARGE SCALE GENOMIC DNA]</scope>
    <source>
        <strain evidence="7">DA912</strain>
    </source>
</reference>
<keyword evidence="3" id="KW-0805">Transcription regulation</keyword>
<dbReference type="STRING" id="1214573.A0A0G2FTJ4"/>
<dbReference type="PANTHER" id="PTHR31313">
    <property type="entry name" value="TY1 ENHANCER ACTIVATOR"/>
    <property type="match status" value="1"/>
</dbReference>
<dbReference type="OrthoDB" id="2283631at2759"/>
<protein>
    <submittedName>
        <fullName evidence="7">Putative lipase regulator 1</fullName>
    </submittedName>
</protein>
<name>A0A0G2FTJ4_9PEZI</name>
<gene>
    <name evidence="7" type="ORF">UCDDA912_g02542</name>
</gene>
<evidence type="ECO:0000256" key="1">
    <source>
        <dbReference type="ARBA" id="ARBA00022723"/>
    </source>
</evidence>
<evidence type="ECO:0000256" key="5">
    <source>
        <dbReference type="ARBA" id="ARBA00023163"/>
    </source>
</evidence>
<keyword evidence="5" id="KW-0804">Transcription</keyword>
<evidence type="ECO:0000256" key="4">
    <source>
        <dbReference type="ARBA" id="ARBA00023125"/>
    </source>
</evidence>
<evidence type="ECO:0000313" key="7">
    <source>
        <dbReference type="EMBL" id="KKY37487.1"/>
    </source>
</evidence>